<name>A0A2T1G4F6_9CYAN</name>
<accession>A0A2T1G4F6</accession>
<keyword evidence="2" id="KW-1185">Reference proteome</keyword>
<proteinExistence type="predicted"/>
<evidence type="ECO:0000313" key="1">
    <source>
        <dbReference type="EMBL" id="PSB52132.1"/>
    </source>
</evidence>
<organism evidence="1 2">
    <name type="scientific">Chamaesiphon polymorphus CCALA 037</name>
    <dbReference type="NCBI Taxonomy" id="2107692"/>
    <lineage>
        <taxon>Bacteria</taxon>
        <taxon>Bacillati</taxon>
        <taxon>Cyanobacteriota</taxon>
        <taxon>Cyanophyceae</taxon>
        <taxon>Gomontiellales</taxon>
        <taxon>Chamaesiphonaceae</taxon>
        <taxon>Chamaesiphon</taxon>
    </lineage>
</organism>
<protein>
    <submittedName>
        <fullName evidence="1">Uncharacterized protein</fullName>
    </submittedName>
</protein>
<evidence type="ECO:0000313" key="2">
    <source>
        <dbReference type="Proteomes" id="UP000238937"/>
    </source>
</evidence>
<comment type="caution">
    <text evidence="1">The sequence shown here is derived from an EMBL/GenBank/DDBJ whole genome shotgun (WGS) entry which is preliminary data.</text>
</comment>
<reference evidence="1 2" key="1">
    <citation type="submission" date="2018-03" db="EMBL/GenBank/DDBJ databases">
        <title>The ancient ancestry and fast evolution of plastids.</title>
        <authorList>
            <person name="Moore K.R."/>
            <person name="Magnabosco C."/>
            <person name="Momper L."/>
            <person name="Gold D.A."/>
            <person name="Bosak T."/>
            <person name="Fournier G.P."/>
        </authorList>
    </citation>
    <scope>NUCLEOTIDE SEQUENCE [LARGE SCALE GENOMIC DNA]</scope>
    <source>
        <strain evidence="1 2">CCALA 037</strain>
    </source>
</reference>
<dbReference type="AlphaFoldDB" id="A0A2T1G4F6"/>
<dbReference type="Proteomes" id="UP000238937">
    <property type="component" value="Unassembled WGS sequence"/>
</dbReference>
<gene>
    <name evidence="1" type="ORF">C7B77_20835</name>
</gene>
<dbReference type="EMBL" id="PVWO01000336">
    <property type="protein sequence ID" value="PSB52132.1"/>
    <property type="molecule type" value="Genomic_DNA"/>
</dbReference>
<dbReference type="RefSeq" id="WP_106309320.1">
    <property type="nucleotide sequence ID" value="NZ_PVWO01000336.1"/>
</dbReference>
<sequence length="61" mass="7016">MNYQHLDHRSIATILAALRYFQANREDILDLDLPHFVDSDPLSSDEIDDLCQAICLSEIQL</sequence>
<dbReference type="OrthoDB" id="5477554at2"/>